<keyword evidence="3" id="KW-1185">Reference proteome</keyword>
<sequence length="122" mass="13546">MHASSFFGLITLLAFFMTCIAAPMNVYVPTVLYPHKSSVWQIGSRHNVTWDASSPPSQLSNPYGMIVLRKDGRLLLDRPLANGFSILDGRYEVTVPDVEPGEYQICLFGDSGNYGEVFNITN</sequence>
<keyword evidence="1" id="KW-0732">Signal</keyword>
<gene>
    <name evidence="2" type="ORF">FISHEDRAFT_49802</name>
</gene>
<evidence type="ECO:0000313" key="2">
    <source>
        <dbReference type="EMBL" id="KIY45184.1"/>
    </source>
</evidence>
<accession>A0A0D7A471</accession>
<dbReference type="OrthoDB" id="2317741at2759"/>
<organism evidence="2 3">
    <name type="scientific">Fistulina hepatica ATCC 64428</name>
    <dbReference type="NCBI Taxonomy" id="1128425"/>
    <lineage>
        <taxon>Eukaryota</taxon>
        <taxon>Fungi</taxon>
        <taxon>Dikarya</taxon>
        <taxon>Basidiomycota</taxon>
        <taxon>Agaricomycotina</taxon>
        <taxon>Agaricomycetes</taxon>
        <taxon>Agaricomycetidae</taxon>
        <taxon>Agaricales</taxon>
        <taxon>Fistulinaceae</taxon>
        <taxon>Fistulina</taxon>
    </lineage>
</organism>
<name>A0A0D7A471_9AGAR</name>
<dbReference type="Proteomes" id="UP000054144">
    <property type="component" value="Unassembled WGS sequence"/>
</dbReference>
<feature type="chain" id="PRO_5002316060" evidence="1">
    <location>
        <begin position="22"/>
        <end position="122"/>
    </location>
</feature>
<dbReference type="EMBL" id="KN882061">
    <property type="protein sequence ID" value="KIY45184.1"/>
    <property type="molecule type" value="Genomic_DNA"/>
</dbReference>
<proteinExistence type="predicted"/>
<reference evidence="2 3" key="1">
    <citation type="journal article" date="2015" name="Fungal Genet. Biol.">
        <title>Evolution of novel wood decay mechanisms in Agaricales revealed by the genome sequences of Fistulina hepatica and Cylindrobasidium torrendii.</title>
        <authorList>
            <person name="Floudas D."/>
            <person name="Held B.W."/>
            <person name="Riley R."/>
            <person name="Nagy L.G."/>
            <person name="Koehler G."/>
            <person name="Ransdell A.S."/>
            <person name="Younus H."/>
            <person name="Chow J."/>
            <person name="Chiniquy J."/>
            <person name="Lipzen A."/>
            <person name="Tritt A."/>
            <person name="Sun H."/>
            <person name="Haridas S."/>
            <person name="LaButti K."/>
            <person name="Ohm R.A."/>
            <person name="Kues U."/>
            <person name="Blanchette R.A."/>
            <person name="Grigoriev I.V."/>
            <person name="Minto R.E."/>
            <person name="Hibbett D.S."/>
        </authorList>
    </citation>
    <scope>NUCLEOTIDE SEQUENCE [LARGE SCALE GENOMIC DNA]</scope>
    <source>
        <strain evidence="2 3">ATCC 64428</strain>
    </source>
</reference>
<protein>
    <submittedName>
        <fullName evidence="2">Uncharacterized protein</fullName>
    </submittedName>
</protein>
<evidence type="ECO:0000313" key="3">
    <source>
        <dbReference type="Proteomes" id="UP000054144"/>
    </source>
</evidence>
<feature type="signal peptide" evidence="1">
    <location>
        <begin position="1"/>
        <end position="21"/>
    </location>
</feature>
<evidence type="ECO:0000256" key="1">
    <source>
        <dbReference type="SAM" id="SignalP"/>
    </source>
</evidence>
<dbReference type="AlphaFoldDB" id="A0A0D7A471"/>